<dbReference type="AlphaFoldDB" id="A0A6J4R8L0"/>
<dbReference type="PANTHER" id="PTHR30619">
    <property type="entry name" value="DNA INTERNALIZATION/COMPETENCE PROTEIN COMEC/REC2"/>
    <property type="match status" value="1"/>
</dbReference>
<evidence type="ECO:0000313" key="2">
    <source>
        <dbReference type="EMBL" id="CAA9462075.1"/>
    </source>
</evidence>
<dbReference type="SUPFAM" id="SSF56281">
    <property type="entry name" value="Metallo-hydrolase/oxidoreductase"/>
    <property type="match status" value="1"/>
</dbReference>
<organism evidence="2">
    <name type="scientific">uncultured Rubrobacteraceae bacterium</name>
    <dbReference type="NCBI Taxonomy" id="349277"/>
    <lineage>
        <taxon>Bacteria</taxon>
        <taxon>Bacillati</taxon>
        <taxon>Actinomycetota</taxon>
        <taxon>Rubrobacteria</taxon>
        <taxon>Rubrobacterales</taxon>
        <taxon>Rubrobacteraceae</taxon>
        <taxon>environmental samples</taxon>
    </lineage>
</organism>
<dbReference type="Pfam" id="PF00753">
    <property type="entry name" value="Lactamase_B"/>
    <property type="match status" value="1"/>
</dbReference>
<feature type="domain" description="Metallo-beta-lactamase" evidence="1">
    <location>
        <begin position="3"/>
        <end position="74"/>
    </location>
</feature>
<dbReference type="InterPro" id="IPR052159">
    <property type="entry name" value="Competence_DNA_uptake"/>
</dbReference>
<protein>
    <recommendedName>
        <fullName evidence="1">Metallo-beta-lactamase domain-containing protein</fullName>
    </recommendedName>
</protein>
<name>A0A6J4R8L0_9ACTN</name>
<accession>A0A6J4R8L0</accession>
<reference evidence="2" key="1">
    <citation type="submission" date="2020-02" db="EMBL/GenBank/DDBJ databases">
        <authorList>
            <person name="Meier V. D."/>
        </authorList>
    </citation>
    <scope>NUCLEOTIDE SEQUENCE</scope>
    <source>
        <strain evidence="2">AVDCRST_MAG28</strain>
    </source>
</reference>
<dbReference type="InterPro" id="IPR036866">
    <property type="entry name" value="RibonucZ/Hydroxyglut_hydro"/>
</dbReference>
<dbReference type="CDD" id="cd07731">
    <property type="entry name" value="ComA-like_MBL-fold"/>
    <property type="match status" value="1"/>
</dbReference>
<gene>
    <name evidence="2" type="ORF">AVDCRST_MAG28-3461</name>
</gene>
<dbReference type="InterPro" id="IPR035681">
    <property type="entry name" value="ComA-like_MBL"/>
</dbReference>
<dbReference type="PANTHER" id="PTHR30619:SF1">
    <property type="entry name" value="RECOMBINATION PROTEIN 2"/>
    <property type="match status" value="1"/>
</dbReference>
<sequence>MGQGDGVLVQSGGKSYLLDAGKSQAGPKMVDFLRSRGVESLDGIVVSNPDADHIGGFLDVFDAFEVSTVYVSGDPKGTATYNSFLRAVRDEGSEVVESRAGMQMEWGSTHADA</sequence>
<dbReference type="Gene3D" id="3.60.15.10">
    <property type="entry name" value="Ribonuclease Z/Hydroxyacylglutathione hydrolase-like"/>
    <property type="match status" value="1"/>
</dbReference>
<dbReference type="InterPro" id="IPR001279">
    <property type="entry name" value="Metallo-B-lactamas"/>
</dbReference>
<dbReference type="EMBL" id="CADCVE010000089">
    <property type="protein sequence ID" value="CAA9462075.1"/>
    <property type="molecule type" value="Genomic_DNA"/>
</dbReference>
<evidence type="ECO:0000259" key="1">
    <source>
        <dbReference type="Pfam" id="PF00753"/>
    </source>
</evidence>
<proteinExistence type="predicted"/>